<dbReference type="EMBL" id="VAUV01000009">
    <property type="protein sequence ID" value="TLD70275.1"/>
    <property type="molecule type" value="Genomic_DNA"/>
</dbReference>
<dbReference type="SUPFAM" id="SSF46626">
    <property type="entry name" value="Cytochrome c"/>
    <property type="match status" value="2"/>
</dbReference>
<feature type="domain" description="Cytochrome c" evidence="8">
    <location>
        <begin position="1743"/>
        <end position="1857"/>
    </location>
</feature>
<sequence>MNQGITRGKTPHSIASVICAILAAAGATTSFSQTNVPVPKQTFTTPQLHTKLRTFTAAEVGQRPTFAAMHRGHLVISGGFADANGQNGKLSTWRLSQSATPNNVGPSRVGVHENNAIFKSHAMGFSGELTQIRASKFTVYDLTNMAAPTVAGVANGGISSSHSSAWGGKYIYTGGEGYGEATGFVDVWDVSNPAAPVRLRSVDVPALTGFRCASVYVIGNVMVVSASLTNGVATFDLNNPADPQLLDVNRDDIGANTYTSYLSGNRLYGGGQNGGFFVYDISDPRNIQVVGHMNPGGTIRYPVLQDEFIHVGNLGNGRYQKIRIDTMPPVLVADIPGFPQAEVAIPIGNLAFVGTASADPNAAGWLIPHDTAVDNRPPVINAIRPINGETNVGLHSMIGVSFTDLLDGPSVNNTSIIVRPQGGTALTGTYAHMGGIVNFSPSGPLQPNTIYEIVVVAGGIKDCSGNAVVGQTISTFSTGSLDATGLGLTLRYPLDETSGTNASDSAGTNPGTLFGFTTPPSPWTTDAAVGTAALTFDGINDFIRTPSFNTGDTFTVSTYVRVPSGTTGLHNIVGNATGGYSVPGWKLFVYGSANTTPGRVAIETGNISGVGGNAASTANNVFPFDRWVHLAATINRTTGTARIWIDGEDLTVDSTIRNDFPTTGELNWGRMVNSGAYLLGQMDDLRLYNRILPEADLLLLRNLAPLTLAHWRLNGDPNDSSPAQRHLTLSATGATYNISTDTAEGTASLALNGTLGHAISPSLELGSAFTASAWVKLNSGNATLNTIFGNTGSGYHTDGWKCFVYGSTHATTPGRIQVETGNGTLGNASVTAINTLPFDQWVHIAIGVDRPSGICRIYLNGVDVTLDQTIVPDFRTLGPVHLGQMANNSYRLAGSIDDVRLHGRWIDDNEIALLAVGKLQGHWSLEGSDADLSGFNRPLTRRNGANFVGEAAKGSLSLGYDGINDYADAPAFSLGDKITLSLWAKMPSGLPPGSRTLLSNSPGGSLSNGFRWFVNNWATNNLALVFETANGTLSANIYAPAGTFLVDQWNHLAMVIDRTTGTADIYCNRRKVNTTSPIRADFGNLTSLNIGAFTGGSAPWLGQIDEVRVYSETASHADIAALGHGSPNIAPIVNTLASNNPAQTTSTSVTFTANVTDPNVGEQFLYLFNYGDGTQSNWQTSPTSTRTYTAPGRHIVTVTVSDGYTTSLPKQMTQIIYNPITANPPSIASEMVFDASRNKVWCVVPDGDNHDNNIATPPIGTIVRFDATTLAVEHRVNLGNDTEPVSCTLRPGSAEIWVVCKNSKTNNGEIKILNASTAAVLSTINIGRGYLPTGVAFAPNGTAAFVACEGAEGVLKYNPTTRALLGSQDIGGPARSISVASDSTRVFVTRFRSPNSGGQVLELNASTLAITRTFTLAPDTTTIDGPNSGRGLPNYLMQTVISPDGRRGWIPAKKDNIYRGLFRDGNSLNHENSVRSLVAQLDLINNNEPIGNRIDLDDAHFPAALAFSPRGDLVFAAMIGNEQINVIDANTRNTLSPINATNGSDLFGHAPTGLCVSPDGSRLYVHNFLERRVRVFDITQLTAGTGSATPLAGTVNLVIAEPLASNVLQGKKLFHNARDPRLALDGYISCASCHIGGDHDGRTWDLGNFGEGLRQTIDLRGHGGMSQGALHWSANFNEIQDFEGQIRDLSGGTGLIANGTPHPPLGTANAGRSTDLDALAAYLTSLSAPLRSPFRNADGTLTAAAINGQTHFTTKGCATCHSGTQFTDSNATTFLRHNIGTQTTQSGNRLNSTLGGIDTPTLKALWSKSPYLHRGQATNIEDIFTPTHAPGTTNHARFRELTAPQQAELIEYLLQIE</sequence>
<dbReference type="SUPFAM" id="SSF49299">
    <property type="entry name" value="PKD domain"/>
    <property type="match status" value="1"/>
</dbReference>
<dbReference type="Gene3D" id="2.60.120.200">
    <property type="match status" value="3"/>
</dbReference>
<evidence type="ECO:0000259" key="7">
    <source>
        <dbReference type="PROSITE" id="PS50093"/>
    </source>
</evidence>
<organism evidence="9 10">
    <name type="scientific">Phragmitibacter flavus</name>
    <dbReference type="NCBI Taxonomy" id="2576071"/>
    <lineage>
        <taxon>Bacteria</taxon>
        <taxon>Pseudomonadati</taxon>
        <taxon>Verrucomicrobiota</taxon>
        <taxon>Verrucomicrobiia</taxon>
        <taxon>Verrucomicrobiales</taxon>
        <taxon>Verrucomicrobiaceae</taxon>
        <taxon>Phragmitibacter</taxon>
    </lineage>
</organism>
<evidence type="ECO:0000313" key="10">
    <source>
        <dbReference type="Proteomes" id="UP000306196"/>
    </source>
</evidence>
<dbReference type="InterPro" id="IPR013320">
    <property type="entry name" value="ConA-like_dom_sf"/>
</dbReference>
<protein>
    <submittedName>
        <fullName evidence="9">PKD domain-containing protein</fullName>
    </submittedName>
</protein>
<accession>A0A5R8KE98</accession>
<dbReference type="PROSITE" id="PS50093">
    <property type="entry name" value="PKD"/>
    <property type="match status" value="1"/>
</dbReference>
<dbReference type="InterPro" id="IPR036909">
    <property type="entry name" value="Cyt_c-like_dom_sf"/>
</dbReference>
<dbReference type="GO" id="GO:0004130">
    <property type="term" value="F:cytochrome-c peroxidase activity"/>
    <property type="evidence" value="ECO:0007669"/>
    <property type="project" value="TreeGrafter"/>
</dbReference>
<dbReference type="InterPro" id="IPR051395">
    <property type="entry name" value="Cytochrome_c_Peroxidase/MauG"/>
</dbReference>
<reference evidence="9 10" key="1">
    <citation type="submission" date="2019-05" db="EMBL/GenBank/DDBJ databases">
        <title>Verrucobacter flavum gen. nov., sp. nov. a new member of the family Verrucomicrobiaceae.</title>
        <authorList>
            <person name="Szuroczki S."/>
            <person name="Abbaszade G."/>
            <person name="Szabo A."/>
            <person name="Felfoldi T."/>
            <person name="Schumann P."/>
            <person name="Boka K."/>
            <person name="Keki Z."/>
            <person name="Toumi M."/>
            <person name="Toth E."/>
        </authorList>
    </citation>
    <scope>NUCLEOTIDE SEQUENCE [LARGE SCALE GENOMIC DNA]</scope>
    <source>
        <strain evidence="9 10">MG-N-17</strain>
    </source>
</reference>
<dbReference type="Gene3D" id="1.10.760.10">
    <property type="entry name" value="Cytochrome c-like domain"/>
    <property type="match status" value="1"/>
</dbReference>
<dbReference type="InterPro" id="IPR032812">
    <property type="entry name" value="SbsA_Ig"/>
</dbReference>
<feature type="signal peptide" evidence="6">
    <location>
        <begin position="1"/>
        <end position="32"/>
    </location>
</feature>
<dbReference type="Gene3D" id="2.130.10.10">
    <property type="entry name" value="YVTN repeat-like/Quinoprotein amine dehydrogenase"/>
    <property type="match status" value="2"/>
</dbReference>
<dbReference type="PROSITE" id="PS51007">
    <property type="entry name" value="CYTC"/>
    <property type="match status" value="2"/>
</dbReference>
<dbReference type="Pfam" id="PF13385">
    <property type="entry name" value="Laminin_G_3"/>
    <property type="match status" value="3"/>
</dbReference>
<proteinExistence type="predicted"/>
<evidence type="ECO:0000256" key="1">
    <source>
        <dbReference type="ARBA" id="ARBA00022617"/>
    </source>
</evidence>
<dbReference type="InterPro" id="IPR011048">
    <property type="entry name" value="Haem_d1_sf"/>
</dbReference>
<dbReference type="Pfam" id="PF13205">
    <property type="entry name" value="Big_5"/>
    <property type="match status" value="1"/>
</dbReference>
<dbReference type="InterPro" id="IPR035986">
    <property type="entry name" value="PKD_dom_sf"/>
</dbReference>
<dbReference type="GO" id="GO:0046872">
    <property type="term" value="F:metal ion binding"/>
    <property type="evidence" value="ECO:0007669"/>
    <property type="project" value="UniProtKB-KW"/>
</dbReference>
<dbReference type="RefSeq" id="WP_138086874.1">
    <property type="nucleotide sequence ID" value="NZ_VAUV01000009.1"/>
</dbReference>
<dbReference type="InterPro" id="IPR014755">
    <property type="entry name" value="Cu-Rt/internalin_Ig-like"/>
</dbReference>
<evidence type="ECO:0000256" key="3">
    <source>
        <dbReference type="ARBA" id="ARBA00022729"/>
    </source>
</evidence>
<feature type="domain" description="Cytochrome c" evidence="8">
    <location>
        <begin position="1605"/>
        <end position="1727"/>
    </location>
</feature>
<dbReference type="OrthoDB" id="181722at2"/>
<evidence type="ECO:0000256" key="4">
    <source>
        <dbReference type="ARBA" id="ARBA00023004"/>
    </source>
</evidence>
<gene>
    <name evidence="9" type="ORF">FEM03_13905</name>
</gene>
<dbReference type="InterPro" id="IPR015943">
    <property type="entry name" value="WD40/YVTN_repeat-like_dom_sf"/>
</dbReference>
<comment type="caution">
    <text evidence="9">The sequence shown here is derived from an EMBL/GenBank/DDBJ whole genome shotgun (WGS) entry which is preliminary data.</text>
</comment>
<dbReference type="PANTHER" id="PTHR30600">
    <property type="entry name" value="CYTOCHROME C PEROXIDASE-RELATED"/>
    <property type="match status" value="1"/>
</dbReference>
<feature type="domain" description="PKD" evidence="7">
    <location>
        <begin position="1136"/>
        <end position="1202"/>
    </location>
</feature>
<dbReference type="GO" id="GO:0009055">
    <property type="term" value="F:electron transfer activity"/>
    <property type="evidence" value="ECO:0007669"/>
    <property type="project" value="InterPro"/>
</dbReference>
<evidence type="ECO:0000313" key="9">
    <source>
        <dbReference type="EMBL" id="TLD70275.1"/>
    </source>
</evidence>
<feature type="chain" id="PRO_5024441113" evidence="6">
    <location>
        <begin position="33"/>
        <end position="1857"/>
    </location>
</feature>
<name>A0A5R8KE98_9BACT</name>
<dbReference type="InterPro" id="IPR013783">
    <property type="entry name" value="Ig-like_fold"/>
</dbReference>
<dbReference type="Pfam" id="PF18911">
    <property type="entry name" value="PKD_4"/>
    <property type="match status" value="1"/>
</dbReference>
<dbReference type="GO" id="GO:0020037">
    <property type="term" value="F:heme binding"/>
    <property type="evidence" value="ECO:0007669"/>
    <property type="project" value="InterPro"/>
</dbReference>
<keyword evidence="4 5" id="KW-0408">Iron</keyword>
<evidence type="ECO:0000259" key="8">
    <source>
        <dbReference type="PROSITE" id="PS51007"/>
    </source>
</evidence>
<dbReference type="Proteomes" id="UP000306196">
    <property type="component" value="Unassembled WGS sequence"/>
</dbReference>
<evidence type="ECO:0000256" key="6">
    <source>
        <dbReference type="SAM" id="SignalP"/>
    </source>
</evidence>
<dbReference type="SUPFAM" id="SSF49899">
    <property type="entry name" value="Concanavalin A-like lectins/glucanases"/>
    <property type="match status" value="3"/>
</dbReference>
<dbReference type="InterPro" id="IPR000601">
    <property type="entry name" value="PKD_dom"/>
</dbReference>
<keyword evidence="10" id="KW-1185">Reference proteome</keyword>
<keyword evidence="2 5" id="KW-0479">Metal-binding</keyword>
<dbReference type="CDD" id="cd00146">
    <property type="entry name" value="PKD"/>
    <property type="match status" value="1"/>
</dbReference>
<evidence type="ECO:0000256" key="2">
    <source>
        <dbReference type="ARBA" id="ARBA00022723"/>
    </source>
</evidence>
<dbReference type="Gene3D" id="2.60.40.1220">
    <property type="match status" value="1"/>
</dbReference>
<dbReference type="Gene3D" id="2.60.40.10">
    <property type="entry name" value="Immunoglobulins"/>
    <property type="match status" value="1"/>
</dbReference>
<keyword evidence="3 6" id="KW-0732">Signal</keyword>
<keyword evidence="1 5" id="KW-0349">Heme</keyword>
<evidence type="ECO:0000256" key="5">
    <source>
        <dbReference type="PROSITE-ProRule" id="PRU00433"/>
    </source>
</evidence>
<dbReference type="SUPFAM" id="SSF51004">
    <property type="entry name" value="C-terminal (heme d1) domain of cytochrome cd1-nitrite reductase"/>
    <property type="match status" value="2"/>
</dbReference>
<dbReference type="InterPro" id="IPR009056">
    <property type="entry name" value="Cyt_c-like_dom"/>
</dbReference>